<name>A0A973W3C0_9BRAD</name>
<organism evidence="1">
    <name type="scientific">Bradyrhizobium septentrionale</name>
    <dbReference type="NCBI Taxonomy" id="1404411"/>
    <lineage>
        <taxon>Bacteria</taxon>
        <taxon>Pseudomonadati</taxon>
        <taxon>Pseudomonadota</taxon>
        <taxon>Alphaproteobacteria</taxon>
        <taxon>Hyphomicrobiales</taxon>
        <taxon>Nitrobacteraceae</taxon>
        <taxon>Bradyrhizobium</taxon>
    </lineage>
</organism>
<dbReference type="RefSeq" id="WP_166205798.1">
    <property type="nucleotide sequence ID" value="NZ_CP088285.1"/>
</dbReference>
<dbReference type="AlphaFoldDB" id="A0A973W3C0"/>
<gene>
    <name evidence="1" type="ORF">HAP48_026670</name>
</gene>
<dbReference type="EMBL" id="JAAOLE020000001">
    <property type="protein sequence ID" value="NVI46479.1"/>
    <property type="molecule type" value="Genomic_DNA"/>
</dbReference>
<accession>A0A973W3C0</accession>
<proteinExistence type="predicted"/>
<reference evidence="1" key="1">
    <citation type="submission" date="2020-06" db="EMBL/GenBank/DDBJ databases">
        <title>Whole Genome Sequence of Bradyrhizobium sp. Strain 1S1.</title>
        <authorList>
            <person name="Bromfield E.S.P."/>
            <person name="Cloutier S."/>
        </authorList>
    </citation>
    <scope>NUCLEOTIDE SEQUENCE [LARGE SCALE GENOMIC DNA]</scope>
    <source>
        <strain evidence="1">1S1</strain>
    </source>
</reference>
<sequence>MSNLTIALVDSSAVKSLRTEKPSSRSEKTSEIAAHLAKRASEPCPAGDYVKAAITRTSERTGIAYGRARDIWYGEARRIDAWEMDVLREAADAAEWRIALDGVAMARRKLEGSSAPHCREALASLDEVLRILGGDAGGAQTTSEV</sequence>
<protein>
    <submittedName>
        <fullName evidence="1">Uncharacterized protein</fullName>
    </submittedName>
</protein>
<evidence type="ECO:0000313" key="1">
    <source>
        <dbReference type="EMBL" id="NVI46479.1"/>
    </source>
</evidence>
<comment type="caution">
    <text evidence="1">The sequence shown here is derived from an EMBL/GenBank/DDBJ whole genome shotgun (WGS) entry which is preliminary data.</text>
</comment>